<dbReference type="Pfam" id="PF07687">
    <property type="entry name" value="M20_dimer"/>
    <property type="match status" value="1"/>
</dbReference>
<dbReference type="InterPro" id="IPR011650">
    <property type="entry name" value="Peptidase_M20_dimer"/>
</dbReference>
<organism evidence="4 5">
    <name type="scientific">Clostridium amylolyticum</name>
    <dbReference type="NCBI Taxonomy" id="1121298"/>
    <lineage>
        <taxon>Bacteria</taxon>
        <taxon>Bacillati</taxon>
        <taxon>Bacillota</taxon>
        <taxon>Clostridia</taxon>
        <taxon>Eubacteriales</taxon>
        <taxon>Clostridiaceae</taxon>
        <taxon>Clostridium</taxon>
    </lineage>
</organism>
<sequence>MKDLLKKAIETRRELHSIPELSLEEFETSKYIRNRLNELGILIDDRFSGTSVVGLIEGEKSGPTVALRADMDALAIEEKNSVDYKSKNLGVMHACGHDGHVAMLLAAAEHIVKNKKSLCGNVKVIFQSAEEKFGGARTLVQEGVLSSPEVDAVFALHLWPDIPKGVLGLKEGCSMASNAKFEINIKGKSAHGAMPHLGSDALLAAAEVATSLQSIVSRNINPLDPAVLTIGKLSAGTEYNILAADAHMQGTVRVVSSDIEDLIEGKMKKIVNGICEARDCKGSVEFIRQYPPTMNSIEVIKHISDMAEKTYGKESVLKLSSPYMTAEDFAYYISGIRDAESPIKGAKGALVFLGTKDDKYNYPLHHEKFNFDEGVMEIGIKLLVELGMNYLR</sequence>
<dbReference type="GO" id="GO:0046872">
    <property type="term" value="F:metal ion binding"/>
    <property type="evidence" value="ECO:0007669"/>
    <property type="project" value="UniProtKB-KW"/>
</dbReference>
<feature type="binding site" evidence="2">
    <location>
        <position position="95"/>
    </location>
    <ligand>
        <name>Mn(2+)</name>
        <dbReference type="ChEBI" id="CHEBI:29035"/>
        <label>2</label>
    </ligand>
</feature>
<dbReference type="Gene3D" id="3.40.630.10">
    <property type="entry name" value="Zn peptidases"/>
    <property type="match status" value="1"/>
</dbReference>
<dbReference type="InterPro" id="IPR002933">
    <property type="entry name" value="Peptidase_M20"/>
</dbReference>
<keyword evidence="1 4" id="KW-0378">Hydrolase</keyword>
<feature type="binding site" evidence="2">
    <location>
        <position position="365"/>
    </location>
    <ligand>
        <name>Mn(2+)</name>
        <dbReference type="ChEBI" id="CHEBI:29035"/>
        <label>2</label>
    </ligand>
</feature>
<dbReference type="PIRSF" id="PIRSF005962">
    <property type="entry name" value="Pept_M20D_amidohydro"/>
    <property type="match status" value="1"/>
</dbReference>
<dbReference type="AlphaFoldDB" id="A0A1M6GWP0"/>
<proteinExistence type="predicted"/>
<dbReference type="EMBL" id="FQZO01000003">
    <property type="protein sequence ID" value="SHJ14327.1"/>
    <property type="molecule type" value="Genomic_DNA"/>
</dbReference>
<dbReference type="NCBIfam" id="TIGR01891">
    <property type="entry name" value="amidohydrolases"/>
    <property type="match status" value="1"/>
</dbReference>
<keyword evidence="2" id="KW-0464">Manganese</keyword>
<dbReference type="OrthoDB" id="9776731at2"/>
<reference evidence="4 5" key="1">
    <citation type="submission" date="2016-11" db="EMBL/GenBank/DDBJ databases">
        <authorList>
            <person name="Jaros S."/>
            <person name="Januszkiewicz K."/>
            <person name="Wedrychowicz H."/>
        </authorList>
    </citation>
    <scope>NUCLEOTIDE SEQUENCE [LARGE SCALE GENOMIC DNA]</scope>
    <source>
        <strain evidence="4 5">DSM 21864</strain>
    </source>
</reference>
<protein>
    <submittedName>
        <fullName evidence="4">Amidohydrolase</fullName>
    </submittedName>
</protein>
<dbReference type="InterPro" id="IPR036264">
    <property type="entry name" value="Bact_exopeptidase_dim_dom"/>
</dbReference>
<dbReference type="SUPFAM" id="SSF53187">
    <property type="entry name" value="Zn-dependent exopeptidases"/>
    <property type="match status" value="1"/>
</dbReference>
<dbReference type="Proteomes" id="UP000184080">
    <property type="component" value="Unassembled WGS sequence"/>
</dbReference>
<accession>A0A1M6GWP0</accession>
<dbReference type="CDD" id="cd03886">
    <property type="entry name" value="M20_Acy1"/>
    <property type="match status" value="1"/>
</dbReference>
<dbReference type="PANTHER" id="PTHR11014:SF63">
    <property type="entry name" value="METALLOPEPTIDASE, PUTATIVE (AFU_ORTHOLOGUE AFUA_6G09600)-RELATED"/>
    <property type="match status" value="1"/>
</dbReference>
<keyword evidence="2" id="KW-0479">Metal-binding</keyword>
<evidence type="ECO:0000313" key="4">
    <source>
        <dbReference type="EMBL" id="SHJ14327.1"/>
    </source>
</evidence>
<gene>
    <name evidence="4" type="ORF">SAMN05444401_2274</name>
</gene>
<evidence type="ECO:0000256" key="1">
    <source>
        <dbReference type="ARBA" id="ARBA00022801"/>
    </source>
</evidence>
<dbReference type="GO" id="GO:0019877">
    <property type="term" value="P:diaminopimelate biosynthetic process"/>
    <property type="evidence" value="ECO:0007669"/>
    <property type="project" value="UniProtKB-ARBA"/>
</dbReference>
<feature type="binding site" evidence="2">
    <location>
        <position position="157"/>
    </location>
    <ligand>
        <name>Mn(2+)</name>
        <dbReference type="ChEBI" id="CHEBI:29035"/>
        <label>2</label>
    </ligand>
</feature>
<dbReference type="GO" id="GO:0050118">
    <property type="term" value="F:N-acetyldiaminopimelate deacetylase activity"/>
    <property type="evidence" value="ECO:0007669"/>
    <property type="project" value="UniProtKB-ARBA"/>
</dbReference>
<dbReference type="InterPro" id="IPR017439">
    <property type="entry name" value="Amidohydrolase"/>
</dbReference>
<comment type="cofactor">
    <cofactor evidence="2">
        <name>Mn(2+)</name>
        <dbReference type="ChEBI" id="CHEBI:29035"/>
    </cofactor>
    <text evidence="2">The Mn(2+) ion enhances activity.</text>
</comment>
<evidence type="ECO:0000256" key="2">
    <source>
        <dbReference type="PIRSR" id="PIRSR005962-1"/>
    </source>
</evidence>
<feature type="binding site" evidence="2">
    <location>
        <position position="131"/>
    </location>
    <ligand>
        <name>Mn(2+)</name>
        <dbReference type="ChEBI" id="CHEBI:29035"/>
        <label>2</label>
    </ligand>
</feature>
<feature type="domain" description="Peptidase M20 dimerisation" evidence="3">
    <location>
        <begin position="179"/>
        <end position="273"/>
    </location>
</feature>
<evidence type="ECO:0000313" key="5">
    <source>
        <dbReference type="Proteomes" id="UP000184080"/>
    </source>
</evidence>
<dbReference type="SUPFAM" id="SSF55031">
    <property type="entry name" value="Bacterial exopeptidase dimerisation domain"/>
    <property type="match status" value="1"/>
</dbReference>
<dbReference type="Gene3D" id="3.30.70.360">
    <property type="match status" value="1"/>
</dbReference>
<dbReference type="STRING" id="1121298.SAMN05444401_2274"/>
<name>A0A1M6GWP0_9CLOT</name>
<dbReference type="PANTHER" id="PTHR11014">
    <property type="entry name" value="PEPTIDASE M20 FAMILY MEMBER"/>
    <property type="match status" value="1"/>
</dbReference>
<dbReference type="Pfam" id="PF01546">
    <property type="entry name" value="Peptidase_M20"/>
    <property type="match status" value="1"/>
</dbReference>
<dbReference type="RefSeq" id="WP_073006575.1">
    <property type="nucleotide sequence ID" value="NZ_FQZO01000003.1"/>
</dbReference>
<dbReference type="FunFam" id="3.30.70.360:FF:000001">
    <property type="entry name" value="N-acetyldiaminopimelate deacetylase"/>
    <property type="match status" value="1"/>
</dbReference>
<feature type="binding site" evidence="2">
    <location>
        <position position="97"/>
    </location>
    <ligand>
        <name>Mn(2+)</name>
        <dbReference type="ChEBI" id="CHEBI:29035"/>
        <label>2</label>
    </ligand>
</feature>
<keyword evidence="5" id="KW-1185">Reference proteome</keyword>
<evidence type="ECO:0000259" key="3">
    <source>
        <dbReference type="Pfam" id="PF07687"/>
    </source>
</evidence>